<evidence type="ECO:0000313" key="2">
    <source>
        <dbReference type="EMBL" id="EMS69365.1"/>
    </source>
</evidence>
<dbReference type="AlphaFoldDB" id="S0FF73"/>
<keyword evidence="1" id="KW-1133">Transmembrane helix</keyword>
<dbReference type="eggNOG" id="ENOG5032RE5">
    <property type="taxonomic scope" value="Bacteria"/>
</dbReference>
<dbReference type="RefSeq" id="WP_004630362.1">
    <property type="nucleotide sequence ID" value="NZ_AORV01000066.1"/>
</dbReference>
<feature type="transmembrane region" description="Helical" evidence="1">
    <location>
        <begin position="60"/>
        <end position="80"/>
    </location>
</feature>
<evidence type="ECO:0008006" key="4">
    <source>
        <dbReference type="Google" id="ProtNLM"/>
    </source>
</evidence>
<keyword evidence="1" id="KW-0472">Membrane</keyword>
<organism evidence="2 3">
    <name type="scientific">Ruminiclostridium cellobioparum subsp. termitidis CT1112</name>
    <dbReference type="NCBI Taxonomy" id="1195236"/>
    <lineage>
        <taxon>Bacteria</taxon>
        <taxon>Bacillati</taxon>
        <taxon>Bacillota</taxon>
        <taxon>Clostridia</taxon>
        <taxon>Eubacteriales</taxon>
        <taxon>Oscillospiraceae</taxon>
        <taxon>Ruminiclostridium</taxon>
    </lineage>
</organism>
<dbReference type="STRING" id="1195236.CTER_4984"/>
<proteinExistence type="predicted"/>
<keyword evidence="1" id="KW-0812">Transmembrane</keyword>
<sequence length="153" mass="18304">MRNQIILWCIFILPWFTLFFMKKEDIKRYMPVGLFAIFTSAIILEIGHTLRWWIYNETAYPLRNISYLYGAIPVATMWLFKFTYGRFWLYVGADLLLNLIYTLLFEYYFLGRRGIIEFERVSPMLDVFATSALGIIIYGFHMWQEGIFVKKGT</sequence>
<gene>
    <name evidence="2" type="ORF">CTER_4984</name>
</gene>
<dbReference type="PATRIC" id="fig|1195236.3.peg.5179"/>
<dbReference type="EMBL" id="AORV01000066">
    <property type="protein sequence ID" value="EMS69365.1"/>
    <property type="molecule type" value="Genomic_DNA"/>
</dbReference>
<accession>S0FF73</accession>
<name>S0FF73_RUMCE</name>
<reference evidence="2 3" key="1">
    <citation type="journal article" date="2013" name="Genome Announc.">
        <title>Draft Genome Sequence of the Cellulolytic, Mesophilic, Anaerobic Bacterium Clostridium termitidis Strain CT1112 (DSM 5398).</title>
        <authorList>
            <person name="Lal S."/>
            <person name="Ramachandran U."/>
            <person name="Zhang X."/>
            <person name="Munir R."/>
            <person name="Sparling R."/>
            <person name="Levin D.B."/>
        </authorList>
    </citation>
    <scope>NUCLEOTIDE SEQUENCE [LARGE SCALE GENOMIC DNA]</scope>
    <source>
        <strain evidence="2 3">CT1112</strain>
    </source>
</reference>
<feature type="transmembrane region" description="Helical" evidence="1">
    <location>
        <begin position="87"/>
        <end position="109"/>
    </location>
</feature>
<feature type="transmembrane region" description="Helical" evidence="1">
    <location>
        <begin position="33"/>
        <end position="54"/>
    </location>
</feature>
<protein>
    <recommendedName>
        <fullName evidence="4">Lycopene cyclase domain-containing protein</fullName>
    </recommendedName>
</protein>
<feature type="transmembrane region" description="Helical" evidence="1">
    <location>
        <begin position="121"/>
        <end position="141"/>
    </location>
</feature>
<comment type="caution">
    <text evidence="2">The sequence shown here is derived from an EMBL/GenBank/DDBJ whole genome shotgun (WGS) entry which is preliminary data.</text>
</comment>
<keyword evidence="3" id="KW-1185">Reference proteome</keyword>
<feature type="transmembrane region" description="Helical" evidence="1">
    <location>
        <begin position="5"/>
        <end position="21"/>
    </location>
</feature>
<dbReference type="Proteomes" id="UP000014155">
    <property type="component" value="Unassembled WGS sequence"/>
</dbReference>
<evidence type="ECO:0000313" key="3">
    <source>
        <dbReference type="Proteomes" id="UP000014155"/>
    </source>
</evidence>
<evidence type="ECO:0000256" key="1">
    <source>
        <dbReference type="SAM" id="Phobius"/>
    </source>
</evidence>